<sequence>MSNQETDSSQARHPFTPHPSSLRTPEQFANVPPKEAKYIPRPPKDSAIPIISSHSQQSHDVCSQATLMCTSAPLFNPADSSKETVVTAFFDSGSTQSYITDELAQLLDLENILSEEISVSTFGTTTLLRLKSRNYVVGIRTEKGEKHLQVKSLPTLTGYLRHAYPDNNAKSGNVAISSCKPSILIGNDYFWDIVLSDDFYCETLPNGYRMLHTSIGNILVGTRLNPNSMATCTSLDVEGDPSNSKRSPPPPPDPPFMLPRPHPLPLGGPTDGDHGIPTKSPTKPRRPSSPLKSTLPPPPPPPTTAKAEHSPPPPTEPPLQPPPQPLSLPILTTRKARSQPTRSPVPTSPTRPPPPPRTTSKPKSPLIRSCTPPWPPPLRSLPSTTRRPKMTLACNTSTPATVSIFEDELEAYRTQRRMSRASLSGKEYKVGFLKQLEYYVLVLT</sequence>
<gene>
    <name evidence="3" type="ORF">TELCIR_00833</name>
</gene>
<feature type="compositionally biased region" description="Pro residues" evidence="1">
    <location>
        <begin position="310"/>
        <end position="326"/>
    </location>
</feature>
<dbReference type="Proteomes" id="UP000230423">
    <property type="component" value="Unassembled WGS sequence"/>
</dbReference>
<feature type="region of interest" description="Disordered" evidence="1">
    <location>
        <begin position="231"/>
        <end position="385"/>
    </location>
</feature>
<organism evidence="3 4">
    <name type="scientific">Teladorsagia circumcincta</name>
    <name type="common">Brown stomach worm</name>
    <name type="synonym">Ostertagia circumcincta</name>
    <dbReference type="NCBI Taxonomy" id="45464"/>
    <lineage>
        <taxon>Eukaryota</taxon>
        <taxon>Metazoa</taxon>
        <taxon>Ecdysozoa</taxon>
        <taxon>Nematoda</taxon>
        <taxon>Chromadorea</taxon>
        <taxon>Rhabditida</taxon>
        <taxon>Rhabditina</taxon>
        <taxon>Rhabditomorpha</taxon>
        <taxon>Strongyloidea</taxon>
        <taxon>Trichostrongylidae</taxon>
        <taxon>Teladorsagia</taxon>
    </lineage>
</organism>
<evidence type="ECO:0000256" key="1">
    <source>
        <dbReference type="SAM" id="MobiDB-lite"/>
    </source>
</evidence>
<feature type="domain" description="DUF1758" evidence="2">
    <location>
        <begin position="76"/>
        <end position="221"/>
    </location>
</feature>
<dbReference type="OrthoDB" id="5872635at2759"/>
<name>A0A2G9V3L7_TELCI</name>
<evidence type="ECO:0000313" key="3">
    <source>
        <dbReference type="EMBL" id="PIO77077.1"/>
    </source>
</evidence>
<reference evidence="3 4" key="1">
    <citation type="submission" date="2015-09" db="EMBL/GenBank/DDBJ databases">
        <title>Draft genome of the parasitic nematode Teladorsagia circumcincta isolate WARC Sus (inbred).</title>
        <authorList>
            <person name="Mitreva M."/>
        </authorList>
    </citation>
    <scope>NUCLEOTIDE SEQUENCE [LARGE SCALE GENOMIC DNA]</scope>
    <source>
        <strain evidence="3 4">S</strain>
    </source>
</reference>
<protein>
    <submittedName>
        <fullName evidence="3">Tas retrotransposon peptidase A16</fullName>
    </submittedName>
</protein>
<dbReference type="EMBL" id="KZ345012">
    <property type="protein sequence ID" value="PIO77077.1"/>
    <property type="molecule type" value="Genomic_DNA"/>
</dbReference>
<evidence type="ECO:0000259" key="2">
    <source>
        <dbReference type="Pfam" id="PF05585"/>
    </source>
</evidence>
<proteinExistence type="predicted"/>
<feature type="compositionally biased region" description="Low complexity" evidence="1">
    <location>
        <begin position="327"/>
        <end position="345"/>
    </location>
</feature>
<feature type="compositionally biased region" description="Pro residues" evidence="1">
    <location>
        <begin position="247"/>
        <end position="266"/>
    </location>
</feature>
<feature type="compositionally biased region" description="Pro residues" evidence="1">
    <location>
        <begin position="346"/>
        <end position="357"/>
    </location>
</feature>
<dbReference type="AlphaFoldDB" id="A0A2G9V3L7"/>
<dbReference type="InterPro" id="IPR008737">
    <property type="entry name" value="DUF1758"/>
</dbReference>
<accession>A0A2G9V3L7</accession>
<evidence type="ECO:0000313" key="4">
    <source>
        <dbReference type="Proteomes" id="UP000230423"/>
    </source>
</evidence>
<keyword evidence="4" id="KW-1185">Reference proteome</keyword>
<feature type="compositionally biased region" description="Polar residues" evidence="1">
    <location>
        <begin position="1"/>
        <end position="11"/>
    </location>
</feature>
<dbReference type="Pfam" id="PF05585">
    <property type="entry name" value="DUF1758"/>
    <property type="match status" value="1"/>
</dbReference>
<feature type="region of interest" description="Disordered" evidence="1">
    <location>
        <begin position="1"/>
        <end position="37"/>
    </location>
</feature>